<evidence type="ECO:0000256" key="1">
    <source>
        <dbReference type="PROSITE-ProRule" id="PRU01379"/>
    </source>
</evidence>
<dbReference type="InterPro" id="IPR000834">
    <property type="entry name" value="Peptidase_M14"/>
</dbReference>
<comment type="caution">
    <text evidence="1">Lacks conserved residue(s) required for the propagation of feature annotation.</text>
</comment>
<dbReference type="SUPFAM" id="SSF53187">
    <property type="entry name" value="Zn-dependent exopeptidases"/>
    <property type="match status" value="1"/>
</dbReference>
<evidence type="ECO:0000313" key="5">
    <source>
        <dbReference type="Proteomes" id="UP000295182"/>
    </source>
</evidence>
<feature type="domain" description="Peptidase M14" evidence="3">
    <location>
        <begin position="127"/>
        <end position="379"/>
    </location>
</feature>
<dbReference type="GO" id="GO:0008270">
    <property type="term" value="F:zinc ion binding"/>
    <property type="evidence" value="ECO:0007669"/>
    <property type="project" value="InterPro"/>
</dbReference>
<keyword evidence="4" id="KW-0645">Protease</keyword>
<protein>
    <submittedName>
        <fullName evidence="4">Zinc carboxypeptidase</fullName>
    </submittedName>
</protein>
<dbReference type="GO" id="GO:0006508">
    <property type="term" value="P:proteolysis"/>
    <property type="evidence" value="ECO:0007669"/>
    <property type="project" value="InterPro"/>
</dbReference>
<dbReference type="Pfam" id="PF00246">
    <property type="entry name" value="Peptidase_M14"/>
    <property type="match status" value="1"/>
</dbReference>
<keyword evidence="5" id="KW-1185">Reference proteome</keyword>
<dbReference type="AlphaFoldDB" id="A0A4R2N5W3"/>
<evidence type="ECO:0000259" key="3">
    <source>
        <dbReference type="PROSITE" id="PS52035"/>
    </source>
</evidence>
<accession>A0A4R2N5W3</accession>
<comment type="caution">
    <text evidence="4">The sequence shown here is derived from an EMBL/GenBank/DDBJ whole genome shotgun (WGS) entry which is preliminary data.</text>
</comment>
<dbReference type="EMBL" id="SLXH01000020">
    <property type="protein sequence ID" value="TCP16191.1"/>
    <property type="molecule type" value="Genomic_DNA"/>
</dbReference>
<feature type="region of interest" description="Disordered" evidence="2">
    <location>
        <begin position="1"/>
        <end position="23"/>
    </location>
</feature>
<reference evidence="4 5" key="1">
    <citation type="submission" date="2019-03" db="EMBL/GenBank/DDBJ databases">
        <title>Genomic Encyclopedia of Type Strains, Phase IV (KMG-IV): sequencing the most valuable type-strain genomes for metagenomic binning, comparative biology and taxonomic classification.</title>
        <authorList>
            <person name="Goeker M."/>
        </authorList>
    </citation>
    <scope>NUCLEOTIDE SEQUENCE [LARGE SCALE GENOMIC DNA]</scope>
    <source>
        <strain evidence="4 5">DSM 1837</strain>
    </source>
</reference>
<keyword evidence="4" id="KW-0121">Carboxypeptidase</keyword>
<comment type="similarity">
    <text evidence="1">Belongs to the peptidase M14 family.</text>
</comment>
<dbReference type="CDD" id="cd06242">
    <property type="entry name" value="M14-like"/>
    <property type="match status" value="1"/>
</dbReference>
<dbReference type="Proteomes" id="UP000295182">
    <property type="component" value="Unassembled WGS sequence"/>
</dbReference>
<organism evidence="4 5">
    <name type="scientific">Simplicispira metamorpha</name>
    <dbReference type="NCBI Taxonomy" id="80881"/>
    <lineage>
        <taxon>Bacteria</taxon>
        <taxon>Pseudomonadati</taxon>
        <taxon>Pseudomonadota</taxon>
        <taxon>Betaproteobacteria</taxon>
        <taxon>Burkholderiales</taxon>
        <taxon>Comamonadaceae</taxon>
        <taxon>Simplicispira</taxon>
    </lineage>
</organism>
<evidence type="ECO:0000256" key="2">
    <source>
        <dbReference type="SAM" id="MobiDB-lite"/>
    </source>
</evidence>
<name>A0A4R2N5W3_9BURK</name>
<dbReference type="GO" id="GO:0004181">
    <property type="term" value="F:metallocarboxypeptidase activity"/>
    <property type="evidence" value="ECO:0007669"/>
    <property type="project" value="InterPro"/>
</dbReference>
<dbReference type="Gene3D" id="3.40.630.10">
    <property type="entry name" value="Zn peptidases"/>
    <property type="match status" value="1"/>
</dbReference>
<evidence type="ECO:0000313" key="4">
    <source>
        <dbReference type="EMBL" id="TCP16191.1"/>
    </source>
</evidence>
<sequence length="601" mass="63533">MTMYPHSGVLPPQHANTPGLRSASHGVCRALPTLLATALLAACSTTPLPPWPSVRKVPPPKPPQAVVVPAPLGQPLAVPPATAPSPALPAGQPAALGNVLDNAAVAARFPDPAVRYHTPGLAAQRSAFTTNAELAQWLRDLAAGPLPAGTQAALLALGPSQGAEPIHALVLTRAPGTDPNSLAESQRPTVLLIGQQHGDEPAGSEALLVMAQELLRGPLAPLLERINVILVPRANPDGAQAGTRNTANGIDLNRDHLLLRTPEARALAALVRDYRPLLVLDAHEYPAAGDYLEKLNALPRYDALLQYATTANMPEFVTKAAQEWYHEPMVKALQAQGLSSDWYHTPATSPAGALRMAMGRALPDNARNANGLKNAVSLVVATRGISLGHRHIQRRVHTHVTALTNALRSTAERADKLEQVREFVDRDTTALACHGQVVLEAGPTPLDRNTTALDPNTGADRTLAVPWDSALQLRTLQSRPRPCGYWLAPSATMAVERLTLLGLQVLRVAEPGGVLVDSFRAADAAASTQPDARAAITLVRSAIDVPAGSFYVPLNQPLAHLAVAALEPGTPVSYTSHGLIESLSDTARVMSTPSLIFEEME</sequence>
<dbReference type="PROSITE" id="PS52035">
    <property type="entry name" value="PEPTIDASE_M14"/>
    <property type="match status" value="1"/>
</dbReference>
<proteinExistence type="inferred from homology"/>
<keyword evidence="4" id="KW-0378">Hydrolase</keyword>
<gene>
    <name evidence="4" type="ORF">EV674_12060</name>
</gene>